<proteinExistence type="predicted"/>
<name>A0AAD7JQR2_9AGAR</name>
<dbReference type="AlphaFoldDB" id="A0AAD7JQR2"/>
<sequence>MHTPSAFTSQWCSSPTTLLLLPLHNPTAPSSLLPRALAVGIPTIGLAVRRWGFSYFTRLPYVAHKLGVRVELCVVDLVCECATGVWLWLFPQRSNPDQEQMVLPFQRKDAGYELEMYSKDRAELVGGCIGEVWGTPTNAHPTRTFPAPDARRAHPACAPLVTIPQHARGPFGVHRMALVGKAPGKEVGH</sequence>
<dbReference type="EMBL" id="JARKIB010000018">
    <property type="protein sequence ID" value="KAJ7769471.1"/>
    <property type="molecule type" value="Genomic_DNA"/>
</dbReference>
<evidence type="ECO:0000313" key="1">
    <source>
        <dbReference type="EMBL" id="KAJ7769471.1"/>
    </source>
</evidence>
<accession>A0AAD7JQR2</accession>
<protein>
    <submittedName>
        <fullName evidence="1">Uncharacterized protein</fullName>
    </submittedName>
</protein>
<comment type="caution">
    <text evidence="1">The sequence shown here is derived from an EMBL/GenBank/DDBJ whole genome shotgun (WGS) entry which is preliminary data.</text>
</comment>
<gene>
    <name evidence="1" type="ORF">B0H16DRAFT_256407</name>
</gene>
<dbReference type="Proteomes" id="UP001215598">
    <property type="component" value="Unassembled WGS sequence"/>
</dbReference>
<keyword evidence="2" id="KW-1185">Reference proteome</keyword>
<reference evidence="1" key="1">
    <citation type="submission" date="2023-03" db="EMBL/GenBank/DDBJ databases">
        <title>Massive genome expansion in bonnet fungi (Mycena s.s.) driven by repeated elements and novel gene families across ecological guilds.</title>
        <authorList>
            <consortium name="Lawrence Berkeley National Laboratory"/>
            <person name="Harder C.B."/>
            <person name="Miyauchi S."/>
            <person name="Viragh M."/>
            <person name="Kuo A."/>
            <person name="Thoen E."/>
            <person name="Andreopoulos B."/>
            <person name="Lu D."/>
            <person name="Skrede I."/>
            <person name="Drula E."/>
            <person name="Henrissat B."/>
            <person name="Morin E."/>
            <person name="Kohler A."/>
            <person name="Barry K."/>
            <person name="LaButti K."/>
            <person name="Morin E."/>
            <person name="Salamov A."/>
            <person name="Lipzen A."/>
            <person name="Mereny Z."/>
            <person name="Hegedus B."/>
            <person name="Baldrian P."/>
            <person name="Stursova M."/>
            <person name="Weitz H."/>
            <person name="Taylor A."/>
            <person name="Grigoriev I.V."/>
            <person name="Nagy L.G."/>
            <person name="Martin F."/>
            <person name="Kauserud H."/>
        </authorList>
    </citation>
    <scope>NUCLEOTIDE SEQUENCE</scope>
    <source>
        <strain evidence="1">CBHHK182m</strain>
    </source>
</reference>
<organism evidence="1 2">
    <name type="scientific">Mycena metata</name>
    <dbReference type="NCBI Taxonomy" id="1033252"/>
    <lineage>
        <taxon>Eukaryota</taxon>
        <taxon>Fungi</taxon>
        <taxon>Dikarya</taxon>
        <taxon>Basidiomycota</taxon>
        <taxon>Agaricomycotina</taxon>
        <taxon>Agaricomycetes</taxon>
        <taxon>Agaricomycetidae</taxon>
        <taxon>Agaricales</taxon>
        <taxon>Marasmiineae</taxon>
        <taxon>Mycenaceae</taxon>
        <taxon>Mycena</taxon>
    </lineage>
</organism>
<evidence type="ECO:0000313" key="2">
    <source>
        <dbReference type="Proteomes" id="UP001215598"/>
    </source>
</evidence>